<dbReference type="Pfam" id="PF01523">
    <property type="entry name" value="PmbA_TldD_1st"/>
    <property type="match status" value="1"/>
</dbReference>
<dbReference type="InterPro" id="IPR051463">
    <property type="entry name" value="Peptidase_U62_metallo"/>
</dbReference>
<dbReference type="InterPro" id="IPR035068">
    <property type="entry name" value="TldD/PmbA_N"/>
</dbReference>
<comment type="similarity">
    <text evidence="1">Belongs to the peptidase U62 family.</text>
</comment>
<comment type="caution">
    <text evidence="8">The sequence shown here is derived from an EMBL/GenBank/DDBJ whole genome shotgun (WGS) entry which is preliminary data.</text>
</comment>
<dbReference type="EMBL" id="RAPQ01000008">
    <property type="protein sequence ID" value="RKE04087.1"/>
    <property type="molecule type" value="Genomic_DNA"/>
</dbReference>
<evidence type="ECO:0000259" key="6">
    <source>
        <dbReference type="Pfam" id="PF19289"/>
    </source>
</evidence>
<feature type="domain" description="Metalloprotease TldD/E central" evidence="7">
    <location>
        <begin position="177"/>
        <end position="282"/>
    </location>
</feature>
<dbReference type="Proteomes" id="UP000284531">
    <property type="component" value="Unassembled WGS sequence"/>
</dbReference>
<dbReference type="GO" id="GO:0006508">
    <property type="term" value="P:proteolysis"/>
    <property type="evidence" value="ECO:0007669"/>
    <property type="project" value="UniProtKB-KW"/>
</dbReference>
<dbReference type="InterPro" id="IPR036059">
    <property type="entry name" value="TldD/PmbA_sf"/>
</dbReference>
<gene>
    <name evidence="8" type="ORF">BXY64_1101</name>
</gene>
<evidence type="ECO:0000256" key="2">
    <source>
        <dbReference type="ARBA" id="ARBA00022670"/>
    </source>
</evidence>
<proteinExistence type="inferred from homology"/>
<evidence type="ECO:0000256" key="1">
    <source>
        <dbReference type="ARBA" id="ARBA00005836"/>
    </source>
</evidence>
<evidence type="ECO:0000259" key="5">
    <source>
        <dbReference type="Pfam" id="PF01523"/>
    </source>
</evidence>
<keyword evidence="9" id="KW-1185">Reference proteome</keyword>
<dbReference type="Gene3D" id="3.30.2290.10">
    <property type="entry name" value="PmbA/TldD superfamily"/>
    <property type="match status" value="1"/>
</dbReference>
<accession>A0A419X8K1</accession>
<dbReference type="InterPro" id="IPR045570">
    <property type="entry name" value="Metalloprtase-TldD/E_cen_dom"/>
</dbReference>
<evidence type="ECO:0000256" key="4">
    <source>
        <dbReference type="ARBA" id="ARBA00023049"/>
    </source>
</evidence>
<dbReference type="SUPFAM" id="SSF111283">
    <property type="entry name" value="Putative modulator of DNA gyrase, PmbA/TldD"/>
    <property type="match status" value="1"/>
</dbReference>
<dbReference type="GO" id="GO:0005829">
    <property type="term" value="C:cytosol"/>
    <property type="evidence" value="ECO:0007669"/>
    <property type="project" value="TreeGrafter"/>
</dbReference>
<keyword evidence="4" id="KW-0482">Metalloprotease</keyword>
<dbReference type="GO" id="GO:0008237">
    <property type="term" value="F:metallopeptidase activity"/>
    <property type="evidence" value="ECO:0007669"/>
    <property type="project" value="UniProtKB-KW"/>
</dbReference>
<dbReference type="PANTHER" id="PTHR30624">
    <property type="entry name" value="UNCHARACTERIZED PROTEIN TLDD AND PMBA"/>
    <property type="match status" value="1"/>
</dbReference>
<dbReference type="PANTHER" id="PTHR30624:SF4">
    <property type="entry name" value="METALLOPROTEASE TLDD"/>
    <property type="match status" value="1"/>
</dbReference>
<dbReference type="Pfam" id="PF19289">
    <property type="entry name" value="PmbA_TldD_3rd"/>
    <property type="match status" value="1"/>
</dbReference>
<dbReference type="Pfam" id="PF19290">
    <property type="entry name" value="PmbA_TldD_2nd"/>
    <property type="match status" value="1"/>
</dbReference>
<feature type="domain" description="Metalloprotease TldD/E C-terminal" evidence="6">
    <location>
        <begin position="291"/>
        <end position="524"/>
    </location>
</feature>
<reference evidence="8 9" key="1">
    <citation type="submission" date="2018-09" db="EMBL/GenBank/DDBJ databases">
        <title>Genomic Encyclopedia of Archaeal and Bacterial Type Strains, Phase II (KMG-II): from individual species to whole genera.</title>
        <authorList>
            <person name="Goeker M."/>
        </authorList>
    </citation>
    <scope>NUCLEOTIDE SEQUENCE [LARGE SCALE GENOMIC DNA]</scope>
    <source>
        <strain evidence="8 9">DSM 21950</strain>
    </source>
</reference>
<evidence type="ECO:0000256" key="3">
    <source>
        <dbReference type="ARBA" id="ARBA00022801"/>
    </source>
</evidence>
<organism evidence="8 9">
    <name type="scientific">Marinifilum flexuosum</name>
    <dbReference type="NCBI Taxonomy" id="1117708"/>
    <lineage>
        <taxon>Bacteria</taxon>
        <taxon>Pseudomonadati</taxon>
        <taxon>Bacteroidota</taxon>
        <taxon>Bacteroidia</taxon>
        <taxon>Marinilabiliales</taxon>
        <taxon>Marinifilaceae</taxon>
    </lineage>
</organism>
<evidence type="ECO:0000259" key="7">
    <source>
        <dbReference type="Pfam" id="PF19290"/>
    </source>
</evidence>
<keyword evidence="3" id="KW-0378">Hydrolase</keyword>
<dbReference type="InterPro" id="IPR045569">
    <property type="entry name" value="Metalloprtase-TldD/E_C"/>
</dbReference>
<protein>
    <submittedName>
        <fullName evidence="8">TldD protein</fullName>
    </submittedName>
</protein>
<evidence type="ECO:0000313" key="9">
    <source>
        <dbReference type="Proteomes" id="UP000284531"/>
    </source>
</evidence>
<evidence type="ECO:0000313" key="8">
    <source>
        <dbReference type="EMBL" id="RKE04087.1"/>
    </source>
</evidence>
<keyword evidence="2" id="KW-0645">Protease</keyword>
<dbReference type="InterPro" id="IPR002510">
    <property type="entry name" value="Metalloprtase-TldD/E_N"/>
</dbReference>
<name>A0A419X8K1_9BACT</name>
<dbReference type="AlphaFoldDB" id="A0A419X8K1"/>
<sequence>MSANKIKENPNLKHICMNNEVSRREFIRTGSVSLAGMAILPSFLSFGCNRLTEQSGLNEYLEHFGVSKEMLQKVMAEALSRGGDYCDLYFEHTLSNNVGLMDNEVNRAGSNIAYGVGVRVLKGDQTGYAFSEEVSLEAMLKVAKTAASIANESKDFPSINLSEKVNPDYYKFKTAWEDVSIKQKIPYLQKLNDKIFALDEKVDKVQVYLNDESSYVLFANSEGIMSCDYRPMFSLYASVVMIDGDKKEDFGSSRSMRVGFEYLTENLLDEVAKEAVDGAKRQFLAGKPKAGEMPVVLAAGSSGILLHEAIGHAFEADFNRKETSIFSDKMGKKIGKDFVTIVDDGTNPNIRGSVNIDDEGIDTQKTNLVTDGVLTSYIHDRISAKHYGVDPTGNGRRESFRYAPLPRMRNTYMENGPHTQEEIIASVKEGVFVDSFTNGEVKIGAGDFTFYVKSGYLIENGKLTQPIKDINLIGNGPESLAEIEMVANDFKMDCSTWTCGKSGQGVPVSLGLPTIKVSKLTVGGVNA</sequence>
<feature type="domain" description="Metalloprotease TldD/E N-terminal" evidence="5">
    <location>
        <begin position="86"/>
        <end position="150"/>
    </location>
</feature>